<dbReference type="SUPFAM" id="SSF51430">
    <property type="entry name" value="NAD(P)-linked oxidoreductase"/>
    <property type="match status" value="1"/>
</dbReference>
<dbReference type="OrthoDB" id="9804790at2"/>
<reference evidence="8 9" key="1">
    <citation type="submission" date="2019-06" db="EMBL/GenBank/DDBJ databases">
        <title>Sequencing the genomes of 1000 actinobacteria strains.</title>
        <authorList>
            <person name="Klenk H.-P."/>
        </authorList>
    </citation>
    <scope>NUCLEOTIDE SEQUENCE [LARGE SCALE GENOMIC DNA]</scope>
    <source>
        <strain evidence="8 9">DSM 18031</strain>
    </source>
</reference>
<sequence length="278" mass="30917">MAENTIPLCELSNGTRIPQLGFGVFLVDPPEAERVVSDALEVGYRHIDTATIYKNEEGVGRAIASSGIARDDLFVTTKLWNADQGADTTLPAFEASLDRLGLDYVDLYLIHWPAPARDAYVDSWRVLERIEKSGRAKAIGVSNFLIPHLDRLIDETGVIPAVNQIELHPYHQRRELVEFCQGNDIRVEAWGPLSQGKSDLLENPVIVAAAAAHGKSSAQVVLRWHLEQGNIIFPKTTRRERAIENLDLFTFELSSEERSAITALDRELRLGGDPLEVN</sequence>
<keyword evidence="2" id="KW-0521">NADP</keyword>
<feature type="active site" description="Proton donor" evidence="4">
    <location>
        <position position="53"/>
    </location>
</feature>
<dbReference type="InterPro" id="IPR036812">
    <property type="entry name" value="NAD(P)_OxRdtase_dom_sf"/>
</dbReference>
<dbReference type="AlphaFoldDB" id="A0A543HYH2"/>
<evidence type="ECO:0000256" key="1">
    <source>
        <dbReference type="ARBA" id="ARBA00007905"/>
    </source>
</evidence>
<evidence type="ECO:0000256" key="5">
    <source>
        <dbReference type="PIRSR" id="PIRSR000097-2"/>
    </source>
</evidence>
<feature type="site" description="Lowers pKa of active site Tyr" evidence="6">
    <location>
        <position position="78"/>
    </location>
</feature>
<organism evidence="8 9">
    <name type="scientific">Klugiella xanthotipulae</name>
    <dbReference type="NCBI Taxonomy" id="244735"/>
    <lineage>
        <taxon>Bacteria</taxon>
        <taxon>Bacillati</taxon>
        <taxon>Actinomycetota</taxon>
        <taxon>Actinomycetes</taxon>
        <taxon>Micrococcales</taxon>
        <taxon>Microbacteriaceae</taxon>
        <taxon>Klugiella</taxon>
    </lineage>
</organism>
<feature type="domain" description="NADP-dependent oxidoreductase" evidence="7">
    <location>
        <begin position="27"/>
        <end position="265"/>
    </location>
</feature>
<dbReference type="InterPro" id="IPR020471">
    <property type="entry name" value="AKR"/>
</dbReference>
<dbReference type="EMBL" id="VFPN01000002">
    <property type="protein sequence ID" value="TQM63295.1"/>
    <property type="molecule type" value="Genomic_DNA"/>
</dbReference>
<evidence type="ECO:0000256" key="6">
    <source>
        <dbReference type="PIRSR" id="PIRSR000097-3"/>
    </source>
</evidence>
<evidence type="ECO:0000256" key="3">
    <source>
        <dbReference type="ARBA" id="ARBA00023002"/>
    </source>
</evidence>
<dbReference type="Pfam" id="PF00248">
    <property type="entry name" value="Aldo_ket_red"/>
    <property type="match status" value="1"/>
</dbReference>
<dbReference type="PRINTS" id="PR00069">
    <property type="entry name" value="ALDKETRDTASE"/>
</dbReference>
<comment type="caution">
    <text evidence="8">The sequence shown here is derived from an EMBL/GenBank/DDBJ whole genome shotgun (WGS) entry which is preliminary data.</text>
</comment>
<dbReference type="PROSITE" id="PS00062">
    <property type="entry name" value="ALDOKETO_REDUCTASE_2"/>
    <property type="match status" value="1"/>
</dbReference>
<gene>
    <name evidence="8" type="ORF">FB466_1553</name>
</gene>
<dbReference type="Gene3D" id="3.20.20.100">
    <property type="entry name" value="NADP-dependent oxidoreductase domain"/>
    <property type="match status" value="1"/>
</dbReference>
<dbReference type="GO" id="GO:0016616">
    <property type="term" value="F:oxidoreductase activity, acting on the CH-OH group of donors, NAD or NADP as acceptor"/>
    <property type="evidence" value="ECO:0007669"/>
    <property type="project" value="UniProtKB-ARBA"/>
</dbReference>
<dbReference type="RefSeq" id="WP_141917315.1">
    <property type="nucleotide sequence ID" value="NZ_BAAAYS010000021.1"/>
</dbReference>
<evidence type="ECO:0000256" key="4">
    <source>
        <dbReference type="PIRSR" id="PIRSR000097-1"/>
    </source>
</evidence>
<dbReference type="PIRSF" id="PIRSF000097">
    <property type="entry name" value="AKR"/>
    <property type="match status" value="1"/>
</dbReference>
<name>A0A543HYH2_9MICO</name>
<dbReference type="PROSITE" id="PS00798">
    <property type="entry name" value="ALDOKETO_REDUCTASE_1"/>
    <property type="match status" value="1"/>
</dbReference>
<dbReference type="Proteomes" id="UP000318331">
    <property type="component" value="Unassembled WGS sequence"/>
</dbReference>
<dbReference type="PANTHER" id="PTHR43827:SF3">
    <property type="entry name" value="NADP-DEPENDENT OXIDOREDUCTASE DOMAIN-CONTAINING PROTEIN"/>
    <property type="match status" value="1"/>
</dbReference>
<feature type="binding site" evidence="5">
    <location>
        <position position="111"/>
    </location>
    <ligand>
        <name>substrate</name>
    </ligand>
</feature>
<evidence type="ECO:0000259" key="7">
    <source>
        <dbReference type="Pfam" id="PF00248"/>
    </source>
</evidence>
<protein>
    <submittedName>
        <fullName evidence="8">2,5-diketo-D-gluconate reductase A</fullName>
    </submittedName>
</protein>
<accession>A0A543HYH2</accession>
<dbReference type="PANTHER" id="PTHR43827">
    <property type="entry name" value="2,5-DIKETO-D-GLUCONIC ACID REDUCTASE"/>
    <property type="match status" value="1"/>
</dbReference>
<dbReference type="FunFam" id="3.20.20.100:FF:000015">
    <property type="entry name" value="Oxidoreductase, aldo/keto reductase family"/>
    <property type="match status" value="1"/>
</dbReference>
<comment type="similarity">
    <text evidence="1">Belongs to the aldo/keto reductase family.</text>
</comment>
<evidence type="ECO:0000313" key="9">
    <source>
        <dbReference type="Proteomes" id="UP000318331"/>
    </source>
</evidence>
<keyword evidence="3" id="KW-0560">Oxidoreductase</keyword>
<dbReference type="InterPro" id="IPR023210">
    <property type="entry name" value="NADP_OxRdtase_dom"/>
</dbReference>
<dbReference type="InterPro" id="IPR018170">
    <property type="entry name" value="Aldo/ket_reductase_CS"/>
</dbReference>
<evidence type="ECO:0000313" key="8">
    <source>
        <dbReference type="EMBL" id="TQM63295.1"/>
    </source>
</evidence>
<proteinExistence type="inferred from homology"/>
<evidence type="ECO:0000256" key="2">
    <source>
        <dbReference type="ARBA" id="ARBA00022857"/>
    </source>
</evidence>
<keyword evidence="9" id="KW-1185">Reference proteome</keyword>